<protein>
    <recommendedName>
        <fullName evidence="4">Bacteroides conjugative transposon TraN protein</fullName>
    </recommendedName>
</protein>
<gene>
    <name evidence="2" type="ORF">SAMN03080594_102283</name>
</gene>
<dbReference type="InterPro" id="IPR022298">
    <property type="entry name" value="Conjug_transposon_TraN"/>
</dbReference>
<sequence>MKTIIILAICFISLGLSAQQPLDTLYANELKNVALFFPEPVRQGITGAAHFVFNYNRETQQHFGLLQAQPGPDSNLLVVTTNGQVYSYILKYRPDLTQHNYFFTEQASIGNETPIMDDIDKMKQKVDSLGRTMDYLKRASESVLKSASEKVALIREKDLYLKLFQPVYYGSEVFLKMEVKNASGVDFEIDYLNVYTLNGTDRRQSSFQSLPLSTIYAHNLPKLFKKGQSRQFVYVLPKFVLAASEKLAIELRELNGGRTLVLQSNL</sequence>
<dbReference type="AlphaFoldDB" id="A0A1M4Y1F8"/>
<organism evidence="2 3">
    <name type="scientific">Arenibacter palladensis</name>
    <dbReference type="NCBI Taxonomy" id="237373"/>
    <lineage>
        <taxon>Bacteria</taxon>
        <taxon>Pseudomonadati</taxon>
        <taxon>Bacteroidota</taxon>
        <taxon>Flavobacteriia</taxon>
        <taxon>Flavobacteriales</taxon>
        <taxon>Flavobacteriaceae</taxon>
        <taxon>Arenibacter</taxon>
    </lineage>
</organism>
<reference evidence="3" key="1">
    <citation type="submission" date="2016-11" db="EMBL/GenBank/DDBJ databases">
        <authorList>
            <person name="Varghese N."/>
            <person name="Submissions S."/>
        </authorList>
    </citation>
    <scope>NUCLEOTIDE SEQUENCE [LARGE SCALE GENOMIC DNA]</scope>
    <source>
        <strain evidence="3">DSM 17539</strain>
    </source>
</reference>
<name>A0A1M4Y1F8_9FLAO</name>
<dbReference type="EMBL" id="FQUX01000002">
    <property type="protein sequence ID" value="SHE99664.1"/>
    <property type="molecule type" value="Genomic_DNA"/>
</dbReference>
<accession>A0A1M4Y1F8</accession>
<evidence type="ECO:0000313" key="2">
    <source>
        <dbReference type="EMBL" id="SHE99664.1"/>
    </source>
</evidence>
<evidence type="ECO:0008006" key="4">
    <source>
        <dbReference type="Google" id="ProtNLM"/>
    </source>
</evidence>
<dbReference type="Proteomes" id="UP000184406">
    <property type="component" value="Unassembled WGS sequence"/>
</dbReference>
<feature type="chain" id="PRO_5013336307" description="Bacteroides conjugative transposon TraN protein" evidence="1">
    <location>
        <begin position="19"/>
        <end position="266"/>
    </location>
</feature>
<proteinExistence type="predicted"/>
<evidence type="ECO:0000256" key="1">
    <source>
        <dbReference type="SAM" id="SignalP"/>
    </source>
</evidence>
<evidence type="ECO:0000313" key="3">
    <source>
        <dbReference type="Proteomes" id="UP000184406"/>
    </source>
</evidence>
<dbReference type="Pfam" id="PF13595">
    <property type="entry name" value="DUF4138"/>
    <property type="match status" value="1"/>
</dbReference>
<feature type="signal peptide" evidence="1">
    <location>
        <begin position="1"/>
        <end position="18"/>
    </location>
</feature>
<keyword evidence="3" id="KW-1185">Reference proteome</keyword>
<dbReference type="RefSeq" id="WP_072861131.1">
    <property type="nucleotide sequence ID" value="NZ_FQUX01000002.1"/>
</dbReference>
<keyword evidence="1" id="KW-0732">Signal</keyword>
<dbReference type="OrthoDB" id="1451423at2"/>